<proteinExistence type="predicted"/>
<keyword evidence="2" id="KW-0812">Transmembrane</keyword>
<reference evidence="3 4" key="1">
    <citation type="journal article" date="2016" name="Nat. Commun.">
        <title>Thousands of microbial genomes shed light on interconnected biogeochemical processes in an aquifer system.</title>
        <authorList>
            <person name="Anantharaman K."/>
            <person name="Brown C.T."/>
            <person name="Hug L.A."/>
            <person name="Sharon I."/>
            <person name="Castelle C.J."/>
            <person name="Probst A.J."/>
            <person name="Thomas B.C."/>
            <person name="Singh A."/>
            <person name="Wilkins M.J."/>
            <person name="Karaoz U."/>
            <person name="Brodie E.L."/>
            <person name="Williams K.H."/>
            <person name="Hubbard S.S."/>
            <person name="Banfield J.F."/>
        </authorList>
    </citation>
    <scope>NUCLEOTIDE SEQUENCE [LARGE SCALE GENOMIC DNA]</scope>
</reference>
<evidence type="ECO:0000256" key="2">
    <source>
        <dbReference type="SAM" id="Phobius"/>
    </source>
</evidence>
<keyword evidence="2" id="KW-0472">Membrane</keyword>
<evidence type="ECO:0000313" key="4">
    <source>
        <dbReference type="Proteomes" id="UP000176791"/>
    </source>
</evidence>
<feature type="transmembrane region" description="Helical" evidence="2">
    <location>
        <begin position="26"/>
        <end position="46"/>
    </location>
</feature>
<name>A0A1F5DLQ2_9BACT</name>
<evidence type="ECO:0000313" key="3">
    <source>
        <dbReference type="EMBL" id="OGD55961.1"/>
    </source>
</evidence>
<feature type="compositionally biased region" description="Basic and acidic residues" evidence="1">
    <location>
        <begin position="106"/>
        <end position="116"/>
    </location>
</feature>
<organism evidence="3 4">
    <name type="scientific">Candidatus Beckwithbacteria bacterium RIFCSPHIGHO2_12_FULL_47_17</name>
    <dbReference type="NCBI Taxonomy" id="1797460"/>
    <lineage>
        <taxon>Bacteria</taxon>
        <taxon>Candidatus Beckwithiibacteriota</taxon>
    </lineage>
</organism>
<protein>
    <submittedName>
        <fullName evidence="3">Uncharacterized protein</fullName>
    </submittedName>
</protein>
<feature type="compositionally biased region" description="Pro residues" evidence="1">
    <location>
        <begin position="250"/>
        <end position="272"/>
    </location>
</feature>
<evidence type="ECO:0000256" key="1">
    <source>
        <dbReference type="SAM" id="MobiDB-lite"/>
    </source>
</evidence>
<dbReference type="AlphaFoldDB" id="A0A1F5DLQ2"/>
<sequence>MNDFGLPTPPAPIPETPVITPPKKKFPFKIAAGVLMVLLLAAGVFVTDKITLQRQIIESQGKTAKMKPKDVKKKEDCGGASNGGWQVWRGGECKITGISGSTEDGGPDKDTEDPKAKQASTETACEKDTGYTWCEGTDTRGNSFGFCNTTADACYQKAIERGYSMSIGNCNAVTGATSVWYCQGENAEFDRGGCQGKDPLPEGAGWDGENKTIKGRFCGVIQVDGGGNFCSAKDLSGCGQGGAAVDVSPGPSPSPSPSASPGVSPSPSPSPSPSASCVDLTSNKTAPTMGDMVTFTCQGANFSSAAPVAQFRTSYNGGATFNTPASPKPINLTTNQATEQFTISQTGDWEVQCRVCTDSTTTTCTAWGLAN</sequence>
<gene>
    <name evidence="3" type="ORF">A3E73_00380</name>
</gene>
<keyword evidence="2" id="KW-1133">Transmembrane helix</keyword>
<feature type="region of interest" description="Disordered" evidence="1">
    <location>
        <begin position="241"/>
        <end position="278"/>
    </location>
</feature>
<comment type="caution">
    <text evidence="3">The sequence shown here is derived from an EMBL/GenBank/DDBJ whole genome shotgun (WGS) entry which is preliminary data.</text>
</comment>
<feature type="region of interest" description="Disordered" evidence="1">
    <location>
        <begin position="96"/>
        <end position="122"/>
    </location>
</feature>
<accession>A0A1F5DLQ2</accession>
<dbReference type="EMBL" id="MEZN01000029">
    <property type="protein sequence ID" value="OGD55961.1"/>
    <property type="molecule type" value="Genomic_DNA"/>
</dbReference>
<dbReference type="Proteomes" id="UP000176791">
    <property type="component" value="Unassembled WGS sequence"/>
</dbReference>